<dbReference type="GO" id="GO:0047372">
    <property type="term" value="F:monoacylglycerol lipase activity"/>
    <property type="evidence" value="ECO:0007669"/>
    <property type="project" value="TreeGrafter"/>
</dbReference>
<evidence type="ECO:0000313" key="4">
    <source>
        <dbReference type="EMBL" id="QIW95531.1"/>
    </source>
</evidence>
<accession>A0A6H0XLB0</accession>
<organism evidence="4 5">
    <name type="scientific">Peltaster fructicola</name>
    <dbReference type="NCBI Taxonomy" id="286661"/>
    <lineage>
        <taxon>Eukaryota</taxon>
        <taxon>Fungi</taxon>
        <taxon>Dikarya</taxon>
        <taxon>Ascomycota</taxon>
        <taxon>Pezizomycotina</taxon>
        <taxon>Dothideomycetes</taxon>
        <taxon>Dothideomycetes incertae sedis</taxon>
        <taxon>Peltaster</taxon>
    </lineage>
</organism>
<dbReference type="GO" id="GO:0005811">
    <property type="term" value="C:lipid droplet"/>
    <property type="evidence" value="ECO:0007669"/>
    <property type="project" value="TreeGrafter"/>
</dbReference>
<dbReference type="InterPro" id="IPR007751">
    <property type="entry name" value="DUF676_lipase-like"/>
</dbReference>
<dbReference type="PANTHER" id="PTHR12482">
    <property type="entry name" value="LIPASE ROG1-RELATED-RELATED"/>
    <property type="match status" value="1"/>
</dbReference>
<reference evidence="4 5" key="1">
    <citation type="journal article" date="2016" name="Sci. Rep.">
        <title>Peltaster fructicola genome reveals evolution from an invasive phytopathogen to an ectophytic parasite.</title>
        <authorList>
            <person name="Xu C."/>
            <person name="Chen H."/>
            <person name="Gleason M.L."/>
            <person name="Xu J.R."/>
            <person name="Liu H."/>
            <person name="Zhang R."/>
            <person name="Sun G."/>
        </authorList>
    </citation>
    <scope>NUCLEOTIDE SEQUENCE [LARGE SCALE GENOMIC DNA]</scope>
    <source>
        <strain evidence="4 5">LNHT1506</strain>
    </source>
</reference>
<dbReference type="SUPFAM" id="SSF53474">
    <property type="entry name" value="alpha/beta-Hydrolases"/>
    <property type="match status" value="1"/>
</dbReference>
<feature type="domain" description="DUF676" evidence="3">
    <location>
        <begin position="11"/>
        <end position="208"/>
    </location>
</feature>
<evidence type="ECO:0000256" key="2">
    <source>
        <dbReference type="ARBA" id="ARBA00022963"/>
    </source>
</evidence>
<sequence>MSSSGDAKTIDHLVVICHGFWGNPTHLNHLRKTLLKTHSDAGIEVYVPKSNSNNHTYDGIDRGGERITHEILQRFDELKQTGNSIKKFSIVGYSLGGLIARYIVGLLYNDGFFNEVEPVNFTTFASPHLGVRSPKVGYQVDTWNWLGSNLLSVSGQQLYLTDNFRETGRPLLDILADPGSTFIRGLQRFEKRTLYANIHHDPAVPYYTACFSKHDPYVDLEAVDLHYLEIPDKEQKVILDPALPATPKATPGQQGWLSESTRNSLPFYAFAATVLPISLPLFLANAGYQTYQSAARVKAHETGEQLDLNRYRLPLFEETQKLQDMAVENLGSAAGEDYLPTPPPEAANNDSNAVQWPTLALTAQQFSMIEQLDKLGFTKFACHIRIRRAHACMIVRAENSTNFDEGKIICQHWADAFLT</sequence>
<dbReference type="InterPro" id="IPR044294">
    <property type="entry name" value="Lipase-like"/>
</dbReference>
<protein>
    <recommendedName>
        <fullName evidence="3">DUF676 domain-containing protein</fullName>
    </recommendedName>
</protein>
<keyword evidence="2" id="KW-0442">Lipid degradation</keyword>
<dbReference type="PANTHER" id="PTHR12482:SF65">
    <property type="entry name" value="ESTERASE, PUTATIVE (AFU_ORTHOLOGUE AFUA_3G12320)-RELATED"/>
    <property type="match status" value="1"/>
</dbReference>
<evidence type="ECO:0000259" key="3">
    <source>
        <dbReference type="Pfam" id="PF05057"/>
    </source>
</evidence>
<evidence type="ECO:0000313" key="5">
    <source>
        <dbReference type="Proteomes" id="UP000503462"/>
    </source>
</evidence>
<dbReference type="OrthoDB" id="273452at2759"/>
<dbReference type="Gene3D" id="3.40.50.1820">
    <property type="entry name" value="alpha/beta hydrolase"/>
    <property type="match status" value="1"/>
</dbReference>
<keyword evidence="5" id="KW-1185">Reference proteome</keyword>
<proteinExistence type="inferred from homology"/>
<name>A0A6H0XLB0_9PEZI</name>
<keyword evidence="2" id="KW-0443">Lipid metabolism</keyword>
<evidence type="ECO:0000256" key="1">
    <source>
        <dbReference type="ARBA" id="ARBA00007920"/>
    </source>
</evidence>
<dbReference type="Proteomes" id="UP000503462">
    <property type="component" value="Chromosome 1"/>
</dbReference>
<gene>
    <name evidence="4" type="ORF">AMS68_001049</name>
</gene>
<comment type="similarity">
    <text evidence="1">Belongs to the putative lipase ROG1 family.</text>
</comment>
<dbReference type="Pfam" id="PF05057">
    <property type="entry name" value="DUF676"/>
    <property type="match status" value="1"/>
</dbReference>
<dbReference type="GO" id="GO:0016042">
    <property type="term" value="P:lipid catabolic process"/>
    <property type="evidence" value="ECO:0007669"/>
    <property type="project" value="UniProtKB-KW"/>
</dbReference>
<dbReference type="EMBL" id="CP051139">
    <property type="protein sequence ID" value="QIW95531.1"/>
    <property type="molecule type" value="Genomic_DNA"/>
</dbReference>
<dbReference type="AlphaFoldDB" id="A0A6H0XLB0"/>
<dbReference type="InterPro" id="IPR029058">
    <property type="entry name" value="AB_hydrolase_fold"/>
</dbReference>
<dbReference type="GO" id="GO:0004622">
    <property type="term" value="F:phosphatidylcholine lysophospholipase activity"/>
    <property type="evidence" value="ECO:0007669"/>
    <property type="project" value="TreeGrafter"/>
</dbReference>